<sequence>MFGIKMRSRKPNRLFSPPSLFILSLAAIGTAALIGKSCGDKEECK</sequence>
<reference evidence="1 2" key="1">
    <citation type="submission" date="2011-11" db="EMBL/GenBank/DDBJ databases">
        <title>The Noncontiguous Finished genome of Desulfosporosinus youngiae DSM 17734.</title>
        <authorList>
            <consortium name="US DOE Joint Genome Institute (JGI-PGF)"/>
            <person name="Lucas S."/>
            <person name="Han J."/>
            <person name="Lapidus A."/>
            <person name="Cheng J.-F."/>
            <person name="Goodwin L."/>
            <person name="Pitluck S."/>
            <person name="Peters L."/>
            <person name="Ovchinnikova G."/>
            <person name="Lu M."/>
            <person name="Land M.L."/>
            <person name="Hauser L."/>
            <person name="Pester M."/>
            <person name="Spring S."/>
            <person name="Ollivier B."/>
            <person name="Rattei T."/>
            <person name="Klenk H.-P."/>
            <person name="Wagner M."/>
            <person name="Loy A."/>
            <person name="Woyke T.J."/>
        </authorList>
    </citation>
    <scope>NUCLEOTIDE SEQUENCE [LARGE SCALE GENOMIC DNA]</scope>
    <source>
        <strain evidence="1 2">DSM 17734</strain>
    </source>
</reference>
<dbReference type="HOGENOM" id="CLU_3232670_0_0_9"/>
<dbReference type="Proteomes" id="UP000005104">
    <property type="component" value="Chromosome"/>
</dbReference>
<dbReference type="AlphaFoldDB" id="H5XVW8"/>
<gene>
    <name evidence="1" type="ORF">DesyoDRAFT_3243</name>
</gene>
<dbReference type="EMBL" id="CM001441">
    <property type="protein sequence ID" value="EHQ90274.1"/>
    <property type="molecule type" value="Genomic_DNA"/>
</dbReference>
<evidence type="ECO:0000313" key="1">
    <source>
        <dbReference type="EMBL" id="EHQ90274.1"/>
    </source>
</evidence>
<proteinExistence type="predicted"/>
<dbReference type="RefSeq" id="WP_007784589.1">
    <property type="nucleotide sequence ID" value="NZ_CM001441.1"/>
</dbReference>
<keyword evidence="2" id="KW-1185">Reference proteome</keyword>
<organism evidence="1 2">
    <name type="scientific">Desulfosporosinus youngiae DSM 17734</name>
    <dbReference type="NCBI Taxonomy" id="768710"/>
    <lineage>
        <taxon>Bacteria</taxon>
        <taxon>Bacillati</taxon>
        <taxon>Bacillota</taxon>
        <taxon>Clostridia</taxon>
        <taxon>Eubacteriales</taxon>
        <taxon>Desulfitobacteriaceae</taxon>
        <taxon>Desulfosporosinus</taxon>
    </lineage>
</organism>
<accession>H5XVW8</accession>
<name>H5XVW8_9FIRM</name>
<evidence type="ECO:0000313" key="2">
    <source>
        <dbReference type="Proteomes" id="UP000005104"/>
    </source>
</evidence>
<protein>
    <submittedName>
        <fullName evidence="1">Uncharacterized protein</fullName>
    </submittedName>
</protein>